<dbReference type="Pfam" id="PF06293">
    <property type="entry name" value="Kdo"/>
    <property type="match status" value="1"/>
</dbReference>
<accession>A0A7W4WCD3</accession>
<dbReference type="Gene3D" id="3.20.20.80">
    <property type="entry name" value="Glycosidases"/>
    <property type="match status" value="1"/>
</dbReference>
<organism evidence="1 2">
    <name type="scientific">Microbulbifer rhizosphaerae</name>
    <dbReference type="NCBI Taxonomy" id="1562603"/>
    <lineage>
        <taxon>Bacteria</taxon>
        <taxon>Pseudomonadati</taxon>
        <taxon>Pseudomonadota</taxon>
        <taxon>Gammaproteobacteria</taxon>
        <taxon>Cellvibrionales</taxon>
        <taxon>Microbulbiferaceae</taxon>
        <taxon>Microbulbifer</taxon>
    </lineage>
</organism>
<dbReference type="AlphaFoldDB" id="A0A7W4WCD3"/>
<sequence>MAVETFPADGDRDLSSVRGAFHLGALSYLLRGHFRAPAGHLASAGHRVPRDFSAICVASQADPASDTYMIERLRELGLRHVRLDYGYCAPDGHTERFLQRLLDEGFAVLLHLVQPPEEAARMGLPDACQRWHDFVATALERWGDRLEAVEIGNTVNRRRWCGYHRLEFFARAWQIAAGEIQQRGLRLAGPNITDFEPPYNVGLLKALRRCGGLPEIHTTNLFAERATEPENYDRKVLGRRFAHLHQLNLVKKARLLAAISERFQLAHTWSTNAFWTLGRIRRMLEDCEQKQADYLARYMLLAAASGSLGRAYWGPLVSWREGLIDDGSGRAPPHELVCFYGTNYGELQNYRARPAFDAMAFFNRTVPGAEYRGQLCDSRRLQLHEFIRGDQRIHAVWTVNGCAADLMTIYSREGLARAEWRNRDGAPLAEMPEVAGEAPLYLTWPVSVEPAVNRSARVFAGARIAPHADAGNYYCFDDGQWRGMVCAASRVDADKLFAELHPQKLPAPAKQDALRKTRNAVWKVADPRDPEKSLVVKKPDRLPWNKKLADRFKPSKGLRSWNGAVELQRIGVATPRPVAWFERIERGAPTENWYICEFQPGNLSVRDFFSAFKQGASCHRGVAKREFLQKLAQFLLKLHKRGAYFRDLSGGNMLVRLDENNEPHFSLIDTGRARFYPKQLTVSRRLSDLKRACYKLDWQSRKEFMALYLGALGRRFTPLHRLPFLYYDLKIGLKRRLKGKKKS</sequence>
<dbReference type="SUPFAM" id="SSF51445">
    <property type="entry name" value="(Trans)glycosidases"/>
    <property type="match status" value="1"/>
</dbReference>
<protein>
    <recommendedName>
        <fullName evidence="3">Lipopolysaccharide kinase (Kdo/WaaP) family protein</fullName>
    </recommendedName>
</protein>
<comment type="caution">
    <text evidence="1">The sequence shown here is derived from an EMBL/GenBank/DDBJ whole genome shotgun (WGS) entry which is preliminary data.</text>
</comment>
<dbReference type="InterPro" id="IPR017853">
    <property type="entry name" value="GH"/>
</dbReference>
<dbReference type="EMBL" id="JACHWZ010000010">
    <property type="protein sequence ID" value="MBB3061610.1"/>
    <property type="molecule type" value="Genomic_DNA"/>
</dbReference>
<dbReference type="InterPro" id="IPR011009">
    <property type="entry name" value="Kinase-like_dom_sf"/>
</dbReference>
<dbReference type="RefSeq" id="WP_183460181.1">
    <property type="nucleotide sequence ID" value="NZ_JACHWZ010000010.1"/>
</dbReference>
<name>A0A7W4WCD3_9GAMM</name>
<evidence type="ECO:0000313" key="1">
    <source>
        <dbReference type="EMBL" id="MBB3061610.1"/>
    </source>
</evidence>
<dbReference type="Proteomes" id="UP000535937">
    <property type="component" value="Unassembled WGS sequence"/>
</dbReference>
<proteinExistence type="predicted"/>
<dbReference type="SUPFAM" id="SSF56112">
    <property type="entry name" value="Protein kinase-like (PK-like)"/>
    <property type="match status" value="1"/>
</dbReference>
<reference evidence="1 2" key="1">
    <citation type="submission" date="2020-08" db="EMBL/GenBank/DDBJ databases">
        <title>Genomic Encyclopedia of Type Strains, Phase III (KMG-III): the genomes of soil and plant-associated and newly described type strains.</title>
        <authorList>
            <person name="Whitman W."/>
        </authorList>
    </citation>
    <scope>NUCLEOTIDE SEQUENCE [LARGE SCALE GENOMIC DNA]</scope>
    <source>
        <strain evidence="1 2">CECT 8799</strain>
    </source>
</reference>
<keyword evidence="2" id="KW-1185">Reference proteome</keyword>
<dbReference type="Gene3D" id="1.10.510.10">
    <property type="entry name" value="Transferase(Phosphotransferase) domain 1"/>
    <property type="match status" value="1"/>
</dbReference>
<evidence type="ECO:0000313" key="2">
    <source>
        <dbReference type="Proteomes" id="UP000535937"/>
    </source>
</evidence>
<gene>
    <name evidence="1" type="ORF">FHS09_002448</name>
</gene>
<evidence type="ECO:0008006" key="3">
    <source>
        <dbReference type="Google" id="ProtNLM"/>
    </source>
</evidence>